<dbReference type="CDD" id="cd13128">
    <property type="entry name" value="MATE_Wzx_like"/>
    <property type="match status" value="1"/>
</dbReference>
<feature type="transmembrane region" description="Helical" evidence="6">
    <location>
        <begin position="128"/>
        <end position="148"/>
    </location>
</feature>
<feature type="transmembrane region" description="Helical" evidence="6">
    <location>
        <begin position="347"/>
        <end position="367"/>
    </location>
</feature>
<comment type="subcellular location">
    <subcellularLocation>
        <location evidence="1">Cell membrane</location>
        <topology evidence="1">Multi-pass membrane protein</topology>
    </subcellularLocation>
</comment>
<keyword evidence="3 6" id="KW-0812">Transmembrane</keyword>
<dbReference type="InterPro" id="IPR050833">
    <property type="entry name" value="Poly_Biosynth_Transport"/>
</dbReference>
<feature type="transmembrane region" description="Helical" evidence="6">
    <location>
        <begin position="187"/>
        <end position="208"/>
    </location>
</feature>
<feature type="transmembrane region" description="Helical" evidence="6">
    <location>
        <begin position="403"/>
        <end position="421"/>
    </location>
</feature>
<evidence type="ECO:0000313" key="8">
    <source>
        <dbReference type="Proteomes" id="UP000027142"/>
    </source>
</evidence>
<keyword evidence="2" id="KW-1003">Cell membrane</keyword>
<dbReference type="Pfam" id="PF01943">
    <property type="entry name" value="Polysacc_synt"/>
    <property type="match status" value="1"/>
</dbReference>
<feature type="transmembrane region" description="Helical" evidence="6">
    <location>
        <begin position="20"/>
        <end position="44"/>
    </location>
</feature>
<sequence>MIKELFSKLVKNKKHLFNAFLAVAVKGSGAVMSFLTTILIARLLGAEGNGVFFIALSIMTFSSVISRLGMDNALLKYSALSHTDNNTSWLKGVIKQSFLTVLIVGALITLLLQIISPLLGGIFNDSSLIIPLQLMAFAIIPFSIFNLNSELLKSMGKPKVALAIQSPALHLIFLLTLILFSQNISPYRVVLLYVIATFVVLIISIIVVKKNLPLDYNKVEPENDYRSFMRTALPLLWVNALNVLISTTDIFMLGFWTSTDDVGVYSAVMRVVLFSSMILVSINSIVAPKFATLWDKKEYKKLEKFSSDVTIGMTGLSFIILLPFLLFPTVIMSFFGESFATGDKPLMIMAIGQFFVLATGPVGYLLMMSGHEKFYRNNVIISAVLNVLLNLTLIPFLGINGAALSTSISLIVKNILAVLYVRKKISIKLFKIF</sequence>
<feature type="transmembrane region" description="Helical" evidence="6">
    <location>
        <begin position="379"/>
        <end position="397"/>
    </location>
</feature>
<feature type="transmembrane region" description="Helical" evidence="6">
    <location>
        <begin position="309"/>
        <end position="335"/>
    </location>
</feature>
<reference evidence="7 8" key="1">
    <citation type="journal article" date="2014" name="Gene">
        <title>A comparative genomic analysis of the alkalitolerant soil bacterium Bacillus lehensis G1.</title>
        <authorList>
            <person name="Noor Y.M."/>
            <person name="Samsulrizal N.H."/>
            <person name="Jema'on N.A."/>
            <person name="Low K.O."/>
            <person name="Ramli A.N."/>
            <person name="Alias N.I."/>
            <person name="Damis S.I."/>
            <person name="Fuzi S.F."/>
            <person name="Isa M.N."/>
            <person name="Murad A.M."/>
            <person name="Raih M.F."/>
            <person name="Bakar F.D."/>
            <person name="Najimudin N."/>
            <person name="Mahadi N.M."/>
            <person name="Illias R.M."/>
        </authorList>
    </citation>
    <scope>NUCLEOTIDE SEQUENCE [LARGE SCALE GENOMIC DNA]</scope>
    <source>
        <strain evidence="7 8">G1</strain>
    </source>
</reference>
<keyword evidence="8" id="KW-1185">Reference proteome</keyword>
<feature type="transmembrane region" description="Helical" evidence="6">
    <location>
        <begin position="235"/>
        <end position="256"/>
    </location>
</feature>
<keyword evidence="4 6" id="KW-1133">Transmembrane helix</keyword>
<dbReference type="OrthoDB" id="9804143at2"/>
<dbReference type="PATRIC" id="fig|1246626.3.peg.3539"/>
<evidence type="ECO:0000256" key="4">
    <source>
        <dbReference type="ARBA" id="ARBA00022989"/>
    </source>
</evidence>
<evidence type="ECO:0000256" key="1">
    <source>
        <dbReference type="ARBA" id="ARBA00004651"/>
    </source>
</evidence>
<feature type="transmembrane region" description="Helical" evidence="6">
    <location>
        <begin position="98"/>
        <end position="122"/>
    </location>
</feature>
<gene>
    <name evidence="7" type="ORF">BleG1_3550</name>
</gene>
<proteinExistence type="predicted"/>
<keyword evidence="5 6" id="KW-0472">Membrane</keyword>
<dbReference type="RefSeq" id="WP_038483708.1">
    <property type="nucleotide sequence ID" value="NZ_CP003923.1"/>
</dbReference>
<evidence type="ECO:0000256" key="3">
    <source>
        <dbReference type="ARBA" id="ARBA00022692"/>
    </source>
</evidence>
<dbReference type="InterPro" id="IPR002797">
    <property type="entry name" value="Polysacc_synth"/>
</dbReference>
<organism evidence="7 8">
    <name type="scientific">Shouchella lehensis G1</name>
    <dbReference type="NCBI Taxonomy" id="1246626"/>
    <lineage>
        <taxon>Bacteria</taxon>
        <taxon>Bacillati</taxon>
        <taxon>Bacillota</taxon>
        <taxon>Bacilli</taxon>
        <taxon>Bacillales</taxon>
        <taxon>Bacillaceae</taxon>
        <taxon>Shouchella</taxon>
    </lineage>
</organism>
<dbReference type="AlphaFoldDB" id="A0A060M119"/>
<dbReference type="HOGENOM" id="CLU_022017_5_1_9"/>
<dbReference type="Proteomes" id="UP000027142">
    <property type="component" value="Chromosome"/>
</dbReference>
<protein>
    <submittedName>
        <fullName evidence="7">Capsular polysaccharide biosynthesis protein CapF</fullName>
    </submittedName>
</protein>
<dbReference type="EMBL" id="CP003923">
    <property type="protein sequence ID" value="AIC96097.1"/>
    <property type="molecule type" value="Genomic_DNA"/>
</dbReference>
<name>A0A060M119_9BACI</name>
<evidence type="ECO:0000256" key="5">
    <source>
        <dbReference type="ARBA" id="ARBA00023136"/>
    </source>
</evidence>
<dbReference type="PANTHER" id="PTHR30250">
    <property type="entry name" value="PST FAMILY PREDICTED COLANIC ACID TRANSPORTER"/>
    <property type="match status" value="1"/>
</dbReference>
<evidence type="ECO:0000256" key="6">
    <source>
        <dbReference type="SAM" id="Phobius"/>
    </source>
</evidence>
<feature type="transmembrane region" description="Helical" evidence="6">
    <location>
        <begin position="268"/>
        <end position="288"/>
    </location>
</feature>
<evidence type="ECO:0000313" key="7">
    <source>
        <dbReference type="EMBL" id="AIC96097.1"/>
    </source>
</evidence>
<dbReference type="GO" id="GO:0005886">
    <property type="term" value="C:plasma membrane"/>
    <property type="evidence" value="ECO:0007669"/>
    <property type="project" value="UniProtKB-SubCell"/>
</dbReference>
<feature type="transmembrane region" description="Helical" evidence="6">
    <location>
        <begin position="50"/>
        <end position="70"/>
    </location>
</feature>
<accession>A0A060M119</accession>
<dbReference type="KEGG" id="ble:BleG1_3550"/>
<feature type="transmembrane region" description="Helical" evidence="6">
    <location>
        <begin position="160"/>
        <end position="181"/>
    </location>
</feature>
<dbReference type="STRING" id="1246626.BleG1_3550"/>
<dbReference type="eggNOG" id="COG2244">
    <property type="taxonomic scope" value="Bacteria"/>
</dbReference>
<evidence type="ECO:0000256" key="2">
    <source>
        <dbReference type="ARBA" id="ARBA00022475"/>
    </source>
</evidence>
<dbReference type="PANTHER" id="PTHR30250:SF11">
    <property type="entry name" value="O-ANTIGEN TRANSPORTER-RELATED"/>
    <property type="match status" value="1"/>
</dbReference>